<comment type="caution">
    <text evidence="2">The sequence shown here is derived from an EMBL/GenBank/DDBJ whole genome shotgun (WGS) entry which is preliminary data.</text>
</comment>
<accession>A0ABW9T8C1</accession>
<dbReference type="Proteomes" id="UP000435177">
    <property type="component" value="Unassembled WGS sequence"/>
</dbReference>
<reference evidence="2 3" key="1">
    <citation type="submission" date="2019-11" db="EMBL/GenBank/DDBJ databases">
        <title>Draft genome sequences of five Paenibacillus species of dairy origin.</title>
        <authorList>
            <person name="Olajide A.M."/>
            <person name="Chen S."/>
            <person name="Lapointe G."/>
        </authorList>
    </citation>
    <scope>NUCLEOTIDE SEQUENCE [LARGE SCALE GENOMIC DNA]</scope>
    <source>
        <strain evidence="2 3">3CS1</strain>
    </source>
</reference>
<dbReference type="InterPro" id="IPR037026">
    <property type="entry name" value="Vgr_OB-fold_dom_sf"/>
</dbReference>
<proteinExistence type="predicted"/>
<dbReference type="Gene3D" id="2.40.50.230">
    <property type="entry name" value="Gp5 N-terminal domain"/>
    <property type="match status" value="1"/>
</dbReference>
<evidence type="ECO:0000259" key="1">
    <source>
        <dbReference type="Pfam" id="PF18352"/>
    </source>
</evidence>
<protein>
    <recommendedName>
        <fullName evidence="1">Phage protein Gp138 N-terminal domain-containing protein</fullName>
    </recommendedName>
</protein>
<feature type="domain" description="Phage protein Gp138 N-terminal" evidence="1">
    <location>
        <begin position="28"/>
        <end position="122"/>
    </location>
</feature>
<sequence length="131" mass="13830">MMQDPAGELAKLLRGYGSKGAAQISVSLPCVVLAYDQDKGRASVQPLIQTGDFKPAPIPSVPVLGQRLSVGGGAEQEYIPVYKPGDVVLIVCADREIKNALSGQVSRPDTNRQHSLNDAVIVGIFSTSLGR</sequence>
<dbReference type="Pfam" id="PF18352">
    <property type="entry name" value="Gp138_N"/>
    <property type="match status" value="1"/>
</dbReference>
<dbReference type="EMBL" id="WOAA01000031">
    <property type="protein sequence ID" value="MUG68636.1"/>
    <property type="molecule type" value="Genomic_DNA"/>
</dbReference>
<gene>
    <name evidence="2" type="ORF">GNP94_21940</name>
</gene>
<evidence type="ECO:0000313" key="3">
    <source>
        <dbReference type="Proteomes" id="UP000435177"/>
    </source>
</evidence>
<evidence type="ECO:0000313" key="2">
    <source>
        <dbReference type="EMBL" id="MUG68636.1"/>
    </source>
</evidence>
<keyword evidence="3" id="KW-1185">Reference proteome</keyword>
<organism evidence="2 3">
    <name type="scientific">Paenibacillus campinasensis</name>
    <dbReference type="NCBI Taxonomy" id="66347"/>
    <lineage>
        <taxon>Bacteria</taxon>
        <taxon>Bacillati</taxon>
        <taxon>Bacillota</taxon>
        <taxon>Bacilli</taxon>
        <taxon>Bacillales</taxon>
        <taxon>Paenibacillaceae</taxon>
        <taxon>Paenibacillus</taxon>
    </lineage>
</organism>
<dbReference type="InterPro" id="IPR041599">
    <property type="entry name" value="Gp138_N"/>
</dbReference>
<name>A0ABW9T8C1_9BACL</name>